<dbReference type="OrthoDB" id="5990628at2759"/>
<dbReference type="Proteomes" id="UP001163046">
    <property type="component" value="Unassembled WGS sequence"/>
</dbReference>
<feature type="compositionally biased region" description="Basic and acidic residues" evidence="1">
    <location>
        <begin position="89"/>
        <end position="103"/>
    </location>
</feature>
<comment type="caution">
    <text evidence="2">The sequence shown here is derived from an EMBL/GenBank/DDBJ whole genome shotgun (WGS) entry which is preliminary data.</text>
</comment>
<evidence type="ECO:0000313" key="2">
    <source>
        <dbReference type="EMBL" id="KAJ7380222.1"/>
    </source>
</evidence>
<evidence type="ECO:0000256" key="1">
    <source>
        <dbReference type="SAM" id="MobiDB-lite"/>
    </source>
</evidence>
<organism evidence="2 3">
    <name type="scientific">Desmophyllum pertusum</name>
    <dbReference type="NCBI Taxonomy" id="174260"/>
    <lineage>
        <taxon>Eukaryota</taxon>
        <taxon>Metazoa</taxon>
        <taxon>Cnidaria</taxon>
        <taxon>Anthozoa</taxon>
        <taxon>Hexacorallia</taxon>
        <taxon>Scleractinia</taxon>
        <taxon>Caryophylliina</taxon>
        <taxon>Caryophylliidae</taxon>
        <taxon>Desmophyllum</taxon>
    </lineage>
</organism>
<keyword evidence="3" id="KW-1185">Reference proteome</keyword>
<reference evidence="2" key="1">
    <citation type="submission" date="2023-01" db="EMBL/GenBank/DDBJ databases">
        <title>Genome assembly of the deep-sea coral Lophelia pertusa.</title>
        <authorList>
            <person name="Herrera S."/>
            <person name="Cordes E."/>
        </authorList>
    </citation>
    <scope>NUCLEOTIDE SEQUENCE</scope>
    <source>
        <strain evidence="2">USNM1676648</strain>
        <tissue evidence="2">Polyp</tissue>
    </source>
</reference>
<sequence length="171" mass="18957">MPTAGEARLKSKSLNKTSKDGASIRGKATAVKSSTNKIGEVKRKTVPRPNSGKSSIPVPVKRGAKGKENADPKVDPTVQSKNTFSKVKQAPDFRKVKQAPDFRKVHRKWQDQLSKGKAVSKKKNTTVEPFRLAENSQKTDKKSYAYNSDDDDDNDSEDDDFEIDSTALKEF</sequence>
<proteinExistence type="predicted"/>
<accession>A0A9W9ZEK2</accession>
<evidence type="ECO:0000313" key="3">
    <source>
        <dbReference type="Proteomes" id="UP001163046"/>
    </source>
</evidence>
<feature type="region of interest" description="Disordered" evidence="1">
    <location>
        <begin position="1"/>
        <end position="171"/>
    </location>
</feature>
<protein>
    <submittedName>
        <fullName evidence="2">Uncharacterized protein</fullName>
    </submittedName>
</protein>
<feature type="compositionally biased region" description="Acidic residues" evidence="1">
    <location>
        <begin position="148"/>
        <end position="163"/>
    </location>
</feature>
<dbReference type="EMBL" id="MU826354">
    <property type="protein sequence ID" value="KAJ7380222.1"/>
    <property type="molecule type" value="Genomic_DNA"/>
</dbReference>
<gene>
    <name evidence="2" type="ORF">OS493_010937</name>
</gene>
<dbReference type="AlphaFoldDB" id="A0A9W9ZEK2"/>
<feature type="compositionally biased region" description="Polar residues" evidence="1">
    <location>
        <begin position="77"/>
        <end position="86"/>
    </location>
</feature>
<feature type="compositionally biased region" description="Basic and acidic residues" evidence="1">
    <location>
        <begin position="65"/>
        <end position="74"/>
    </location>
</feature>
<name>A0A9W9ZEK2_9CNID</name>